<reference evidence="2 3" key="1">
    <citation type="submission" date="2016-01" db="EMBL/GenBank/DDBJ databases">
        <title>Complete genome sequence of a soil Actinobacterium, Isoptericola dokdonensis DS-3.</title>
        <authorList>
            <person name="Kwon S.-K."/>
            <person name="Kim J.F."/>
        </authorList>
    </citation>
    <scope>NUCLEOTIDE SEQUENCE [LARGE SCALE GENOMIC DNA]</scope>
    <source>
        <strain evidence="2 3">DS-3</strain>
    </source>
</reference>
<dbReference type="Proteomes" id="UP000076794">
    <property type="component" value="Chromosome"/>
</dbReference>
<evidence type="ECO:0000313" key="3">
    <source>
        <dbReference type="Proteomes" id="UP000076794"/>
    </source>
</evidence>
<dbReference type="PROSITE" id="PS51819">
    <property type="entry name" value="VOC"/>
    <property type="match status" value="2"/>
</dbReference>
<feature type="domain" description="VOC" evidence="1">
    <location>
        <begin position="11"/>
        <end position="124"/>
    </location>
</feature>
<evidence type="ECO:0000259" key="1">
    <source>
        <dbReference type="PROSITE" id="PS51819"/>
    </source>
</evidence>
<gene>
    <name evidence="2" type="ORF">I598_2715</name>
</gene>
<dbReference type="KEGG" id="ido:I598_2715"/>
<evidence type="ECO:0000313" key="2">
    <source>
        <dbReference type="EMBL" id="ANC32244.1"/>
    </source>
</evidence>
<dbReference type="EMBL" id="CP014209">
    <property type="protein sequence ID" value="ANC32244.1"/>
    <property type="molecule type" value="Genomic_DNA"/>
</dbReference>
<dbReference type="RefSeq" id="WP_068203396.1">
    <property type="nucleotide sequence ID" value="NZ_CP014209.1"/>
</dbReference>
<dbReference type="OrthoDB" id="9793039at2"/>
<dbReference type="InterPro" id="IPR052164">
    <property type="entry name" value="Anthracycline_SecMetBiosynth"/>
</dbReference>
<feature type="domain" description="VOC" evidence="1">
    <location>
        <begin position="138"/>
        <end position="251"/>
    </location>
</feature>
<proteinExistence type="predicted"/>
<protein>
    <submittedName>
        <fullName evidence="2">27 kDa antigen Cfp30B</fullName>
    </submittedName>
</protein>
<dbReference type="InterPro" id="IPR004360">
    <property type="entry name" value="Glyas_Fos-R_dOase_dom"/>
</dbReference>
<name>A0A161IJL9_9MICO</name>
<dbReference type="AlphaFoldDB" id="A0A161IJL9"/>
<keyword evidence="3" id="KW-1185">Reference proteome</keyword>
<dbReference type="SUPFAM" id="SSF54593">
    <property type="entry name" value="Glyoxalase/Bleomycin resistance protein/Dihydroxybiphenyl dioxygenase"/>
    <property type="match status" value="2"/>
</dbReference>
<accession>A0A161IJL9</accession>
<dbReference type="PANTHER" id="PTHR33993">
    <property type="entry name" value="GLYOXALASE-RELATED"/>
    <property type="match status" value="1"/>
</dbReference>
<dbReference type="PANTHER" id="PTHR33993:SF10">
    <property type="entry name" value="CONSERVED PROTEIN"/>
    <property type="match status" value="1"/>
</dbReference>
<dbReference type="CDD" id="cd07247">
    <property type="entry name" value="SgaA_N_like"/>
    <property type="match status" value="2"/>
</dbReference>
<dbReference type="InterPro" id="IPR029068">
    <property type="entry name" value="Glyas_Bleomycin-R_OHBP_Dase"/>
</dbReference>
<organism evidence="2 3">
    <name type="scientific">Isoptericola dokdonensis DS-3</name>
    <dbReference type="NCBI Taxonomy" id="1300344"/>
    <lineage>
        <taxon>Bacteria</taxon>
        <taxon>Bacillati</taxon>
        <taxon>Actinomycetota</taxon>
        <taxon>Actinomycetes</taxon>
        <taxon>Micrococcales</taxon>
        <taxon>Promicromonosporaceae</taxon>
        <taxon>Isoptericola</taxon>
    </lineage>
</organism>
<dbReference type="Pfam" id="PF00903">
    <property type="entry name" value="Glyoxalase"/>
    <property type="match status" value="2"/>
</dbReference>
<dbReference type="PATRIC" id="fig|1300344.3.peg.2731"/>
<sequence>MPARGDVEDGAPIWIDLGTSDLPAAVAFYSALFGWEHVDFGEEFGHYGQFLHEGEPVAGVGPHQVTDQPSEWGVYLATSDVDAAVTAVVENGGTVVMGPDDVPGQGRWAMTTDATGIGLAFWEPGQHRGFTRVMEAGAPCWFEVWTTDYDATLAFYRAAVGWATEEMPNDGGWRYATNGPEESATAGIYGAPEDEGPSRWLVYLGASDVDAAAQRARELGAVVDGEPVDTPYGRQVGVTDPTGARFQLIAVDA</sequence>
<dbReference type="Gene3D" id="3.10.180.10">
    <property type="entry name" value="2,3-Dihydroxybiphenyl 1,2-Dioxygenase, domain 1"/>
    <property type="match status" value="2"/>
</dbReference>
<dbReference type="InterPro" id="IPR037523">
    <property type="entry name" value="VOC_core"/>
</dbReference>